<dbReference type="GO" id="GO:0005524">
    <property type="term" value="F:ATP binding"/>
    <property type="evidence" value="ECO:0007669"/>
    <property type="project" value="InterPro"/>
</dbReference>
<evidence type="ECO:0000313" key="2">
    <source>
        <dbReference type="EMBL" id="SFU17376.1"/>
    </source>
</evidence>
<dbReference type="GO" id="GO:0003677">
    <property type="term" value="F:DNA binding"/>
    <property type="evidence" value="ECO:0007669"/>
    <property type="project" value="InterPro"/>
</dbReference>
<dbReference type="GO" id="GO:0005829">
    <property type="term" value="C:cytosol"/>
    <property type="evidence" value="ECO:0007669"/>
    <property type="project" value="TreeGrafter"/>
</dbReference>
<organism evidence="2 3">
    <name type="scientific">Sedimentitalea nanhaiensis</name>
    <dbReference type="NCBI Taxonomy" id="999627"/>
    <lineage>
        <taxon>Bacteria</taxon>
        <taxon>Pseudomonadati</taxon>
        <taxon>Pseudomonadota</taxon>
        <taxon>Alphaproteobacteria</taxon>
        <taxon>Rhodobacterales</taxon>
        <taxon>Paracoccaceae</taxon>
        <taxon>Sedimentitalea</taxon>
    </lineage>
</organism>
<dbReference type="Pfam" id="PF13156">
    <property type="entry name" value="Mrr_cat_2"/>
    <property type="match status" value="1"/>
</dbReference>
<dbReference type="PROSITE" id="PS51192">
    <property type="entry name" value="HELICASE_ATP_BIND_1"/>
    <property type="match status" value="1"/>
</dbReference>
<accession>A0A1I7E0D4</accession>
<dbReference type="OrthoDB" id="9803459at2"/>
<keyword evidence="3" id="KW-1185">Reference proteome</keyword>
<protein>
    <submittedName>
        <fullName evidence="2">Type III restriction enzyme, res subunit</fullName>
    </submittedName>
</protein>
<reference evidence="2 3" key="1">
    <citation type="submission" date="2016-10" db="EMBL/GenBank/DDBJ databases">
        <authorList>
            <person name="de Groot N.N."/>
        </authorList>
    </citation>
    <scope>NUCLEOTIDE SEQUENCE [LARGE SCALE GENOMIC DNA]</scope>
    <source>
        <strain evidence="2 3">CGMCC 1.10959</strain>
    </source>
</reference>
<dbReference type="AlphaFoldDB" id="A0A1I7E0D4"/>
<dbReference type="eggNOG" id="COG4889">
    <property type="taxonomic scope" value="Bacteria"/>
</dbReference>
<dbReference type="PANTHER" id="PTHR47396:SF1">
    <property type="entry name" value="ATP-DEPENDENT HELICASE IRC3-RELATED"/>
    <property type="match status" value="1"/>
</dbReference>
<dbReference type="Gene3D" id="3.40.50.300">
    <property type="entry name" value="P-loop containing nucleotide triphosphate hydrolases"/>
    <property type="match status" value="2"/>
</dbReference>
<dbReference type="InterPro" id="IPR027417">
    <property type="entry name" value="P-loop_NTPase"/>
</dbReference>
<dbReference type="Pfam" id="PF04851">
    <property type="entry name" value="ResIII"/>
    <property type="match status" value="1"/>
</dbReference>
<dbReference type="RefSeq" id="WP_027261259.1">
    <property type="nucleotide sequence ID" value="NZ_FPAW01000039.1"/>
</dbReference>
<sequence>MSHSLDAILESFRDSARTEREKGTYFERLCVAYLIHDPMQAEHYEDVLSWADWAKENGWDGKDVGIDLVAKLRGHEGYAAIQCKFYNPTHKIAKADIDSFLAASSKPPFARRIVIDATEVEWSSNAAEMLHGQSIPVIRIGLNDLRNSPIDWSQFAAQGQVVFEAKKELRKHQSDALEAVRKGLDEHDRGKVIMACGTGKTFTSLKIAEDLVGADGTVLFLVPSLALMAQTVREWTTDSEIPLRSFAVCSDTQVGKRRQFKDDVAEIDILDLAFPATTDPAKLAAGAADEAQGRMTVVFATYQSIQVIADAQSDHGLPPFDLIICDEAHRTTGATLDGQTESNFVRVHNNETIRAKKRLYMTATPRIFGDGAKSKADDLGITLTTMDNEEMFGPTLFYRGFGWAVQEGLLTDYKVIVLAMDEKLVAKSIQNRIEDPTTGLILDDATRILGCYKALTKVDIASDLGADTQPMRRALAFCRDIASSKLVQREFSDVVSDFLADDEVIETEADIAKHRLNCEIEHVDGTFNAKSRGELLDWLKAESEENTCRILSNARCLSEGVDVPALDAIMFLHC</sequence>
<dbReference type="InterPro" id="IPR006935">
    <property type="entry name" value="Helicase/UvrB_N"/>
</dbReference>
<feature type="domain" description="Helicase ATP-binding" evidence="1">
    <location>
        <begin position="181"/>
        <end position="383"/>
    </location>
</feature>
<dbReference type="PANTHER" id="PTHR47396">
    <property type="entry name" value="TYPE I RESTRICTION ENZYME ECOKI R PROTEIN"/>
    <property type="match status" value="1"/>
</dbReference>
<dbReference type="InterPro" id="IPR050742">
    <property type="entry name" value="Helicase_Restrict-Modif_Enz"/>
</dbReference>
<dbReference type="InterPro" id="IPR014001">
    <property type="entry name" value="Helicase_ATP-bd"/>
</dbReference>
<dbReference type="SMART" id="SM00487">
    <property type="entry name" value="DEXDc"/>
    <property type="match status" value="1"/>
</dbReference>
<dbReference type="CDD" id="cd22333">
    <property type="entry name" value="LlaBIII_nuclease-like"/>
    <property type="match status" value="1"/>
</dbReference>
<dbReference type="STRING" id="999627.SAMN05216236_13942"/>
<dbReference type="InterPro" id="IPR011335">
    <property type="entry name" value="Restrct_endonuc-II-like"/>
</dbReference>
<evidence type="ECO:0000313" key="3">
    <source>
        <dbReference type="Proteomes" id="UP000182466"/>
    </source>
</evidence>
<dbReference type="SUPFAM" id="SSF52540">
    <property type="entry name" value="P-loop containing nucleoside triphosphate hydrolases"/>
    <property type="match status" value="2"/>
</dbReference>
<proteinExistence type="predicted"/>
<dbReference type="InterPro" id="IPR039442">
    <property type="entry name" value="Mrr-like_dom"/>
</dbReference>
<gene>
    <name evidence="2" type="ORF">SAMN05216236_13942</name>
</gene>
<dbReference type="GO" id="GO:0016787">
    <property type="term" value="F:hydrolase activity"/>
    <property type="evidence" value="ECO:0007669"/>
    <property type="project" value="InterPro"/>
</dbReference>
<evidence type="ECO:0000259" key="1">
    <source>
        <dbReference type="PROSITE" id="PS51192"/>
    </source>
</evidence>
<name>A0A1I7E0D4_9RHOB</name>
<dbReference type="Proteomes" id="UP000182466">
    <property type="component" value="Unassembled WGS sequence"/>
</dbReference>
<dbReference type="EMBL" id="FPAW01000039">
    <property type="protein sequence ID" value="SFU17376.1"/>
    <property type="molecule type" value="Genomic_DNA"/>
</dbReference>
<dbReference type="SUPFAM" id="SSF52980">
    <property type="entry name" value="Restriction endonuclease-like"/>
    <property type="match status" value="1"/>
</dbReference>